<accession>A0A370F3T8</accession>
<evidence type="ECO:0000313" key="4">
    <source>
        <dbReference type="Proteomes" id="UP000255265"/>
    </source>
</evidence>
<keyword evidence="2" id="KW-1134">Transmembrane beta strand</keyword>
<keyword evidence="2 3" id="KW-0449">Lipoprotein</keyword>
<gene>
    <name evidence="3" type="ORF">DFR41_11670</name>
</gene>
<protein>
    <submittedName>
        <fullName evidence="3">NodT family efflux transporter outer membrane factor (OMF) lipoprotein</fullName>
    </submittedName>
</protein>
<evidence type="ECO:0000313" key="3">
    <source>
        <dbReference type="EMBL" id="RDI17743.1"/>
    </source>
</evidence>
<dbReference type="InterPro" id="IPR010131">
    <property type="entry name" value="MdtP/NodT-like"/>
</dbReference>
<dbReference type="RefSeq" id="WP_114804833.1">
    <property type="nucleotide sequence ID" value="NZ_QQAV01000016.1"/>
</dbReference>
<comment type="subcellular location">
    <subcellularLocation>
        <location evidence="2">Cell membrane</location>
        <topology evidence="2">Lipid-anchor</topology>
    </subcellularLocation>
</comment>
<keyword evidence="2" id="KW-0812">Transmembrane</keyword>
<sequence>MRHDIPMTRGAAVRGFAMVGLLAGCAVPRLPAAPASAPPLPAQWSVPLPPSAVADAAEPAGDGWWRRFGSAELDALVLRVQSGSLDLAAAAARLRQAQARAGQAEAGRWPVLEAQAQVRRQGAFGGEAAADPRHALSLGAAWEWDLWGRLGAERDGAQAAVQASVLDAQALRLTLTAAAAEAWLEAVGLAERIRIGEASLAAAERIAALTEVRRRAGTATALEASRQRGLVQAQRAQVQALRQRVAEVRATLTILTAHPDPAWTPRSRLAQLAPPAVATGLPAGLLARRPDIARAAALLAAADAQRLAAEAARWPRLTLTASLGAESASSRTLLRDPAYALAAGLVAPLLDGGRLAAERDEAVAVREERLVAYRQSVVQAFAEVEAALQSQAALHARREAQAAALAEARQAQRLAEARWRAGADDALALLDAQRTLFSAEDEAAVLHQAMLQMQVRLYRVLGGGWSGDALW</sequence>
<keyword evidence="4" id="KW-1185">Reference proteome</keyword>
<dbReference type="Proteomes" id="UP000255265">
    <property type="component" value="Unassembled WGS sequence"/>
</dbReference>
<comment type="caution">
    <text evidence="3">The sequence shown here is derived from an EMBL/GenBank/DDBJ whole genome shotgun (WGS) entry which is preliminary data.</text>
</comment>
<dbReference type="EMBL" id="QQAV01000016">
    <property type="protein sequence ID" value="RDI17743.1"/>
    <property type="molecule type" value="Genomic_DNA"/>
</dbReference>
<dbReference type="PANTHER" id="PTHR30203:SF33">
    <property type="entry name" value="BLR4455 PROTEIN"/>
    <property type="match status" value="1"/>
</dbReference>
<dbReference type="SUPFAM" id="SSF56954">
    <property type="entry name" value="Outer membrane efflux proteins (OEP)"/>
    <property type="match status" value="1"/>
</dbReference>
<dbReference type="AlphaFoldDB" id="A0A370F3T8"/>
<reference evidence="3 4" key="1">
    <citation type="submission" date="2018-07" db="EMBL/GenBank/DDBJ databases">
        <title>Genomic Encyclopedia of Type Strains, Phase IV (KMG-IV): sequencing the most valuable type-strain genomes for metagenomic binning, comparative biology and taxonomic classification.</title>
        <authorList>
            <person name="Goeker M."/>
        </authorList>
    </citation>
    <scope>NUCLEOTIDE SEQUENCE [LARGE SCALE GENOMIC DNA]</scope>
    <source>
        <strain evidence="3 4">DSM 21352</strain>
    </source>
</reference>
<proteinExistence type="inferred from homology"/>
<name>A0A370F3T8_9BURK</name>
<keyword evidence="2" id="KW-0564">Palmitate</keyword>
<comment type="similarity">
    <text evidence="1 2">Belongs to the outer membrane factor (OMF) (TC 1.B.17) family.</text>
</comment>
<dbReference type="NCBIfam" id="TIGR01845">
    <property type="entry name" value="outer_NodT"/>
    <property type="match status" value="1"/>
</dbReference>
<organism evidence="3 4">
    <name type="scientific">Pseudacidovorax intermedius</name>
    <dbReference type="NCBI Taxonomy" id="433924"/>
    <lineage>
        <taxon>Bacteria</taxon>
        <taxon>Pseudomonadati</taxon>
        <taxon>Pseudomonadota</taxon>
        <taxon>Betaproteobacteria</taxon>
        <taxon>Burkholderiales</taxon>
        <taxon>Comamonadaceae</taxon>
        <taxon>Pseudacidovorax</taxon>
    </lineage>
</organism>
<dbReference type="InterPro" id="IPR003423">
    <property type="entry name" value="OMP_efflux"/>
</dbReference>
<evidence type="ECO:0000256" key="1">
    <source>
        <dbReference type="ARBA" id="ARBA00007613"/>
    </source>
</evidence>
<dbReference type="PANTHER" id="PTHR30203">
    <property type="entry name" value="OUTER MEMBRANE CATION EFFLUX PROTEIN"/>
    <property type="match status" value="1"/>
</dbReference>
<dbReference type="OrthoDB" id="9770517at2"/>
<dbReference type="GO" id="GO:0015562">
    <property type="term" value="F:efflux transmembrane transporter activity"/>
    <property type="evidence" value="ECO:0007669"/>
    <property type="project" value="InterPro"/>
</dbReference>
<dbReference type="Pfam" id="PF02321">
    <property type="entry name" value="OEP"/>
    <property type="match status" value="2"/>
</dbReference>
<evidence type="ECO:0000256" key="2">
    <source>
        <dbReference type="RuleBase" id="RU362097"/>
    </source>
</evidence>
<keyword evidence="2" id="KW-0472">Membrane</keyword>
<dbReference type="Gene3D" id="1.20.1600.10">
    <property type="entry name" value="Outer membrane efflux proteins (OEP)"/>
    <property type="match status" value="1"/>
</dbReference>
<dbReference type="Gene3D" id="2.20.200.10">
    <property type="entry name" value="Outer membrane efflux proteins (OEP)"/>
    <property type="match status" value="1"/>
</dbReference>
<dbReference type="GO" id="GO:0005886">
    <property type="term" value="C:plasma membrane"/>
    <property type="evidence" value="ECO:0007669"/>
    <property type="project" value="UniProtKB-SubCell"/>
</dbReference>
<dbReference type="PROSITE" id="PS51257">
    <property type="entry name" value="PROKAR_LIPOPROTEIN"/>
    <property type="match status" value="1"/>
</dbReference>